<dbReference type="HAMAP" id="MF_00065">
    <property type="entry name" value="Adenylyl_sulf_kinase"/>
    <property type="match status" value="1"/>
</dbReference>
<evidence type="ECO:0000313" key="15">
    <source>
        <dbReference type="Proteomes" id="UP000199623"/>
    </source>
</evidence>
<keyword evidence="10" id="KW-0511">Multifunctional enzyme</keyword>
<evidence type="ECO:0000256" key="10">
    <source>
        <dbReference type="ARBA" id="ARBA00023268"/>
    </source>
</evidence>
<dbReference type="NCBIfam" id="TIGR00455">
    <property type="entry name" value="apsK"/>
    <property type="match status" value="1"/>
</dbReference>
<dbReference type="Gene3D" id="2.40.30.10">
    <property type="entry name" value="Translation factors"/>
    <property type="match status" value="2"/>
</dbReference>
<keyword evidence="12" id="KW-0597">Phosphoprotein</keyword>
<dbReference type="InterPro" id="IPR027417">
    <property type="entry name" value="P-loop_NTPase"/>
</dbReference>
<dbReference type="GO" id="GO:0004781">
    <property type="term" value="F:sulfate adenylyltransferase (ATP) activity"/>
    <property type="evidence" value="ECO:0007669"/>
    <property type="project" value="UniProtKB-EC"/>
</dbReference>
<comment type="similarity">
    <text evidence="4">In the N-terminal section; belongs to the TRAFAC class translation factor GTPase superfamily. Classic translation factor GTPase family. CysN/NodQ subfamily.</text>
</comment>
<evidence type="ECO:0000256" key="3">
    <source>
        <dbReference type="ARBA" id="ARBA00005438"/>
    </source>
</evidence>
<dbReference type="EMBL" id="FNCC01000005">
    <property type="protein sequence ID" value="SDG06960.1"/>
    <property type="molecule type" value="Genomic_DNA"/>
</dbReference>
<dbReference type="FunFam" id="3.40.50.300:FF:000119">
    <property type="entry name" value="Sulfate adenylyltransferase subunit 1"/>
    <property type="match status" value="1"/>
</dbReference>
<feature type="domain" description="Tr-type G" evidence="13">
    <location>
        <begin position="1"/>
        <end position="217"/>
    </location>
</feature>
<dbReference type="InterPro" id="IPR044138">
    <property type="entry name" value="CysN_II"/>
</dbReference>
<dbReference type="GO" id="GO:0004020">
    <property type="term" value="F:adenylylsulfate kinase activity"/>
    <property type="evidence" value="ECO:0007669"/>
    <property type="project" value="UniProtKB-UniRule"/>
</dbReference>
<evidence type="ECO:0000256" key="6">
    <source>
        <dbReference type="ARBA" id="ARBA00022695"/>
    </source>
</evidence>
<dbReference type="Pfam" id="PF22594">
    <property type="entry name" value="GTP-eEF1A_C"/>
    <property type="match status" value="1"/>
</dbReference>
<dbReference type="PROSITE" id="PS51722">
    <property type="entry name" value="G_TR_2"/>
    <property type="match status" value="1"/>
</dbReference>
<dbReference type="NCBIfam" id="TIGR02034">
    <property type="entry name" value="CysN"/>
    <property type="match status" value="1"/>
</dbReference>
<dbReference type="SUPFAM" id="SSF50447">
    <property type="entry name" value="Translation proteins"/>
    <property type="match status" value="1"/>
</dbReference>
<evidence type="ECO:0000256" key="7">
    <source>
        <dbReference type="ARBA" id="ARBA00022741"/>
    </source>
</evidence>
<dbReference type="GO" id="GO:0005525">
    <property type="term" value="F:GTP binding"/>
    <property type="evidence" value="ECO:0007669"/>
    <property type="project" value="UniProtKB-KW"/>
</dbReference>
<comment type="pathway">
    <text evidence="12">Sulfur metabolism; hydrogen sulfide biosynthesis; sulfite from sulfate: step 2/3.</text>
</comment>
<keyword evidence="9" id="KW-0342">GTP-binding</keyword>
<dbReference type="CDD" id="cd04166">
    <property type="entry name" value="CysN_ATPS"/>
    <property type="match status" value="1"/>
</dbReference>
<feature type="active site" description="Phosphoserine intermediate" evidence="12">
    <location>
        <position position="500"/>
    </location>
</feature>
<name>A0A1G7RAD4_9PSEU</name>
<dbReference type="Gene3D" id="3.40.50.300">
    <property type="entry name" value="P-loop containing nucleotide triphosphate hydrolases"/>
    <property type="match status" value="2"/>
</dbReference>
<dbReference type="InterPro" id="IPR009000">
    <property type="entry name" value="Transl_B-barrel_sf"/>
</dbReference>
<dbReference type="GO" id="GO:0003924">
    <property type="term" value="F:GTPase activity"/>
    <property type="evidence" value="ECO:0007669"/>
    <property type="project" value="InterPro"/>
</dbReference>
<comment type="similarity">
    <text evidence="12">Belongs to the APS kinase family.</text>
</comment>
<dbReference type="SUPFAM" id="SSF50465">
    <property type="entry name" value="EF-Tu/eEF-1alpha/eIF2-gamma C-terminal domain"/>
    <property type="match status" value="1"/>
</dbReference>
<gene>
    <name evidence="12" type="primary">cysC</name>
    <name evidence="14" type="ORF">SAMN05216553_105183</name>
</gene>
<dbReference type="GO" id="GO:0070814">
    <property type="term" value="P:hydrogen sulfide biosynthetic process"/>
    <property type="evidence" value="ECO:0007669"/>
    <property type="project" value="UniProtKB-UniRule"/>
</dbReference>
<keyword evidence="6" id="KW-0548">Nucleotidyltransferase</keyword>
<comment type="catalytic activity">
    <reaction evidence="1 12">
        <text>adenosine 5'-phosphosulfate + ATP = 3'-phosphoadenylyl sulfate + ADP + H(+)</text>
        <dbReference type="Rhea" id="RHEA:24152"/>
        <dbReference type="ChEBI" id="CHEBI:15378"/>
        <dbReference type="ChEBI" id="CHEBI:30616"/>
        <dbReference type="ChEBI" id="CHEBI:58243"/>
        <dbReference type="ChEBI" id="CHEBI:58339"/>
        <dbReference type="ChEBI" id="CHEBI:456216"/>
        <dbReference type="EC" id="2.7.1.25"/>
    </reaction>
</comment>
<organism evidence="14 15">
    <name type="scientific">Lentzea fradiae</name>
    <dbReference type="NCBI Taxonomy" id="200378"/>
    <lineage>
        <taxon>Bacteria</taxon>
        <taxon>Bacillati</taxon>
        <taxon>Actinomycetota</taxon>
        <taxon>Actinomycetes</taxon>
        <taxon>Pseudonocardiales</taxon>
        <taxon>Pseudonocardiaceae</taxon>
        <taxon>Lentzea</taxon>
    </lineage>
</organism>
<keyword evidence="12" id="KW-0418">Kinase</keyword>
<evidence type="ECO:0000259" key="13">
    <source>
        <dbReference type="PROSITE" id="PS51722"/>
    </source>
</evidence>
<dbReference type="STRING" id="200378.SAMN05216553_105183"/>
<dbReference type="OrthoDB" id="9804504at2"/>
<evidence type="ECO:0000256" key="11">
    <source>
        <dbReference type="ARBA" id="ARBA00049370"/>
    </source>
</evidence>
<evidence type="ECO:0000256" key="12">
    <source>
        <dbReference type="HAMAP-Rule" id="MF_00065"/>
    </source>
</evidence>
<evidence type="ECO:0000256" key="4">
    <source>
        <dbReference type="ARBA" id="ARBA00007237"/>
    </source>
</evidence>
<dbReference type="UniPathway" id="UPA00140">
    <property type="reaction ID" value="UER00205"/>
</dbReference>
<dbReference type="PROSITE" id="PS00301">
    <property type="entry name" value="G_TR_1"/>
    <property type="match status" value="1"/>
</dbReference>
<evidence type="ECO:0000256" key="9">
    <source>
        <dbReference type="ARBA" id="ARBA00023134"/>
    </source>
</evidence>
<dbReference type="EC" id="2.7.1.25" evidence="12"/>
<comment type="function">
    <text evidence="2">APS kinase catalyzes the synthesis of activated sulfate.</text>
</comment>
<keyword evidence="7 12" id="KW-0547">Nucleotide-binding</keyword>
<dbReference type="PRINTS" id="PR00315">
    <property type="entry name" value="ELONGATNFCT"/>
</dbReference>
<dbReference type="InterPro" id="IPR002891">
    <property type="entry name" value="APS"/>
</dbReference>
<dbReference type="NCBIfam" id="NF004035">
    <property type="entry name" value="PRK05506.1"/>
    <property type="match status" value="1"/>
</dbReference>
<sequence>MELLRFITCGSVDDGKSTLIGRLLYESKLLYADHLAALEADSRRVGTRGGDLDFALLVDGLAAEREQGITIDVAYRFFATEARRFIVADTPGHEQYTRNMVTGASTAQAAVILLDARKGVLDQTRRHARIVSLLGIRHVLLAVNKLDLLGYSQEVFESVREEFAEFARELDFHEITCVPMSAAEGVNVVGLSEQTPWYDGPTLLRWLETVDTGKTSDGPSRFLVQWVNRPDSTFRGLSGRVLRGTLEAGDEVCVGGRKSTVERVVTMDGDLAEAPAGSSVTVVLADDVDASRGDVVAAADDPPGVASSFQARLVWLHESGLLPGRQYLAKIGARTVGFTAAKELRLNEIGVGTVHFDAPVPYESYRVNRDLGSFVVLDRLSNATVGAGMIDFAVSRTDVHRQTLTVDKRARVALNGHRPCVVWLTGLSGAGKSTIADLVEKALHAEGRRTFLLDGDNVRHGLSSDLGFSDADRVENIRRIAEVAALMVDAGLIVLVSFISPFRAERAFARGLVDENEFCEVFVDTPMEVAEQRDPKGLYRKARRGELPNFTGIDSPYEPPEHPELRLDTTVVSPEAAAEAVVARLRTLGVC</sequence>
<dbReference type="InterPro" id="IPR059117">
    <property type="entry name" value="APS_kinase_dom"/>
</dbReference>
<proteinExistence type="inferred from homology"/>
<dbReference type="RefSeq" id="WP_090048915.1">
    <property type="nucleotide sequence ID" value="NZ_FNCC01000005.1"/>
</dbReference>
<protein>
    <recommendedName>
        <fullName evidence="12">Adenylyl-sulfate kinase</fullName>
        <ecNumber evidence="12">2.7.1.25</ecNumber>
    </recommendedName>
    <alternativeName>
        <fullName evidence="12">APS kinase</fullName>
    </alternativeName>
    <alternativeName>
        <fullName evidence="12">ATP adenosine-5'-phosphosulfate 3'-phosphotransferase</fullName>
    </alternativeName>
    <alternativeName>
        <fullName evidence="12">Adenosine-5'-phosphosulfate kinase</fullName>
    </alternativeName>
</protein>
<dbReference type="Pfam" id="PF00009">
    <property type="entry name" value="GTP_EFTU"/>
    <property type="match status" value="1"/>
</dbReference>
<dbReference type="InterPro" id="IPR011779">
    <property type="entry name" value="SO4_adenylTrfase_lsu"/>
</dbReference>
<feature type="binding site" evidence="12">
    <location>
        <begin position="426"/>
        <end position="433"/>
    </location>
    <ligand>
        <name>ATP</name>
        <dbReference type="ChEBI" id="CHEBI:30616"/>
    </ligand>
</feature>
<dbReference type="InterPro" id="IPR044139">
    <property type="entry name" value="CysN_NoDQ_III"/>
</dbReference>
<comment type="function">
    <text evidence="12">Catalyzes the synthesis of activated sulfate.</text>
</comment>
<dbReference type="GO" id="GO:0005524">
    <property type="term" value="F:ATP binding"/>
    <property type="evidence" value="ECO:0007669"/>
    <property type="project" value="UniProtKB-UniRule"/>
</dbReference>
<keyword evidence="15" id="KW-1185">Reference proteome</keyword>
<evidence type="ECO:0000256" key="2">
    <source>
        <dbReference type="ARBA" id="ARBA00002357"/>
    </source>
</evidence>
<dbReference type="InterPro" id="IPR050100">
    <property type="entry name" value="TRAFAC_GTPase_members"/>
</dbReference>
<dbReference type="InterPro" id="IPR041757">
    <property type="entry name" value="CysN_GTP-bd"/>
</dbReference>
<dbReference type="GO" id="GO:0000103">
    <property type="term" value="P:sulfate assimilation"/>
    <property type="evidence" value="ECO:0007669"/>
    <property type="project" value="UniProtKB-UniRule"/>
</dbReference>
<comment type="catalytic activity">
    <reaction evidence="11">
        <text>sulfate + ATP + H(+) = adenosine 5'-phosphosulfate + diphosphate</text>
        <dbReference type="Rhea" id="RHEA:18133"/>
        <dbReference type="ChEBI" id="CHEBI:15378"/>
        <dbReference type="ChEBI" id="CHEBI:16189"/>
        <dbReference type="ChEBI" id="CHEBI:30616"/>
        <dbReference type="ChEBI" id="CHEBI:33019"/>
        <dbReference type="ChEBI" id="CHEBI:58243"/>
        <dbReference type="EC" id="2.7.7.4"/>
    </reaction>
</comment>
<evidence type="ECO:0000256" key="1">
    <source>
        <dbReference type="ARBA" id="ARBA00001823"/>
    </source>
</evidence>
<keyword evidence="8 12" id="KW-0067">ATP-binding</keyword>
<reference evidence="15" key="1">
    <citation type="submission" date="2016-10" db="EMBL/GenBank/DDBJ databases">
        <authorList>
            <person name="Varghese N."/>
            <person name="Submissions S."/>
        </authorList>
    </citation>
    <scope>NUCLEOTIDE SEQUENCE [LARGE SCALE GENOMIC DNA]</scope>
    <source>
        <strain evidence="15">CGMCC 4.3506</strain>
    </source>
</reference>
<dbReference type="InterPro" id="IPR009001">
    <property type="entry name" value="Transl_elong_EF1A/Init_IF2_C"/>
</dbReference>
<dbReference type="CDD" id="cd02027">
    <property type="entry name" value="APSK"/>
    <property type="match status" value="1"/>
</dbReference>
<dbReference type="InterPro" id="IPR054696">
    <property type="entry name" value="GTP-eEF1A_C"/>
</dbReference>
<dbReference type="SUPFAM" id="SSF52540">
    <property type="entry name" value="P-loop containing nucleoside triphosphate hydrolases"/>
    <property type="match status" value="2"/>
</dbReference>
<dbReference type="CDD" id="cd03695">
    <property type="entry name" value="CysN_NodQ_II"/>
    <property type="match status" value="1"/>
</dbReference>
<accession>A0A1G7RAD4</accession>
<dbReference type="InterPro" id="IPR031157">
    <property type="entry name" value="G_TR_CS"/>
</dbReference>
<comment type="similarity">
    <text evidence="3">In the C-terminal section; belongs to the APS kinase family.</text>
</comment>
<dbReference type="CDD" id="cd04095">
    <property type="entry name" value="CysN_NoDQ_III"/>
    <property type="match status" value="1"/>
</dbReference>
<dbReference type="AlphaFoldDB" id="A0A1G7RAD4"/>
<keyword evidence="5 12" id="KW-0808">Transferase</keyword>
<dbReference type="Proteomes" id="UP000199623">
    <property type="component" value="Unassembled WGS sequence"/>
</dbReference>
<dbReference type="NCBIfam" id="NF003013">
    <property type="entry name" value="PRK03846.1"/>
    <property type="match status" value="1"/>
</dbReference>
<dbReference type="InterPro" id="IPR000795">
    <property type="entry name" value="T_Tr_GTP-bd_dom"/>
</dbReference>
<evidence type="ECO:0000256" key="8">
    <source>
        <dbReference type="ARBA" id="ARBA00022840"/>
    </source>
</evidence>
<dbReference type="Pfam" id="PF01583">
    <property type="entry name" value="APS_kinase"/>
    <property type="match status" value="1"/>
</dbReference>
<evidence type="ECO:0000313" key="14">
    <source>
        <dbReference type="EMBL" id="SDG06960.1"/>
    </source>
</evidence>
<evidence type="ECO:0000256" key="5">
    <source>
        <dbReference type="ARBA" id="ARBA00022679"/>
    </source>
</evidence>
<dbReference type="PANTHER" id="PTHR23115">
    <property type="entry name" value="TRANSLATION FACTOR"/>
    <property type="match status" value="1"/>
</dbReference>